<dbReference type="InterPro" id="IPR053714">
    <property type="entry name" value="Iso_Racemase_Enz_sf"/>
</dbReference>
<dbReference type="RefSeq" id="WP_005664619.1">
    <property type="nucleotide sequence ID" value="NZ_JH992922.1"/>
</dbReference>
<dbReference type="HOGENOM" id="CLU_053002_3_1_4"/>
<dbReference type="PATRIC" id="fig|883126.3.peg.1109"/>
<organism evidence="2 3">
    <name type="scientific">Massilia timonae CCUG 45783</name>
    <dbReference type="NCBI Taxonomy" id="883126"/>
    <lineage>
        <taxon>Bacteria</taxon>
        <taxon>Pseudomonadati</taxon>
        <taxon>Pseudomonadota</taxon>
        <taxon>Betaproteobacteria</taxon>
        <taxon>Burkholderiales</taxon>
        <taxon>Oxalobacteraceae</taxon>
        <taxon>Telluria group</taxon>
        <taxon>Massilia</taxon>
    </lineage>
</organism>
<dbReference type="Gene3D" id="3.40.50.12500">
    <property type="match status" value="1"/>
</dbReference>
<evidence type="ECO:0000313" key="3">
    <source>
        <dbReference type="Proteomes" id="UP000009874"/>
    </source>
</evidence>
<name>K9DH89_9BURK</name>
<dbReference type="Pfam" id="PF01177">
    <property type="entry name" value="Asp_Glu_race"/>
    <property type="match status" value="1"/>
</dbReference>
<gene>
    <name evidence="2" type="ORF">HMPREF9710_01098</name>
</gene>
<comment type="similarity">
    <text evidence="1">Belongs to the HyuE racemase family.</text>
</comment>
<dbReference type="OrthoDB" id="9791723at2"/>
<evidence type="ECO:0000313" key="2">
    <source>
        <dbReference type="EMBL" id="EKU83613.1"/>
    </source>
</evidence>
<protein>
    <recommendedName>
        <fullName evidence="4">Hydantoin racemase</fullName>
    </recommendedName>
</protein>
<dbReference type="EMBL" id="AGZI01000010">
    <property type="protein sequence ID" value="EKU83613.1"/>
    <property type="molecule type" value="Genomic_DNA"/>
</dbReference>
<accession>K9DH89</accession>
<evidence type="ECO:0008006" key="4">
    <source>
        <dbReference type="Google" id="ProtNLM"/>
    </source>
</evidence>
<dbReference type="PANTHER" id="PTHR28047">
    <property type="entry name" value="PROTEIN DCG1"/>
    <property type="match status" value="1"/>
</dbReference>
<dbReference type="AlphaFoldDB" id="K9DH89"/>
<dbReference type="PANTHER" id="PTHR28047:SF5">
    <property type="entry name" value="PROTEIN DCG1"/>
    <property type="match status" value="1"/>
</dbReference>
<dbReference type="GO" id="GO:0047661">
    <property type="term" value="F:amino-acid racemase activity"/>
    <property type="evidence" value="ECO:0007669"/>
    <property type="project" value="InterPro"/>
</dbReference>
<dbReference type="InterPro" id="IPR015942">
    <property type="entry name" value="Asp/Glu/hydantoin_racemase"/>
</dbReference>
<dbReference type="Proteomes" id="UP000009874">
    <property type="component" value="Unassembled WGS sequence"/>
</dbReference>
<proteinExistence type="inferred from homology"/>
<sequence length="272" mass="30518">MHDLFKDEPSNVAVTVRWVNPIGISTYDASMAQLLHSIKHPDTTVEVVSFDMSPSPTNLEYRTYESLIHERTVAMARDAEQSGVDAMIIGCFYDPALEAAREISGGMVVVAPCGACLQVASNLSNRFSIIVGREKWIEQMTERVRYYGMESRLASMRPLGLGVDDFQRDPEVTRRRIIEEARCAVEEDRAEAIILGCTIEYGFFQEVQDAVGVPVIDAVIASFKQAEHMAQMKRQFNWKPSRVWSCEPPPEEQLKEFGLFLGPAPIGNRIVT</sequence>
<comment type="caution">
    <text evidence="2">The sequence shown here is derived from an EMBL/GenBank/DDBJ whole genome shotgun (WGS) entry which is preliminary data.</text>
</comment>
<keyword evidence="3" id="KW-1185">Reference proteome</keyword>
<dbReference type="InterPro" id="IPR052186">
    <property type="entry name" value="Hydantoin_racemase-like"/>
</dbReference>
<reference evidence="2 3" key="1">
    <citation type="submission" date="2012-09" db="EMBL/GenBank/DDBJ databases">
        <title>The Genome Sequence of Massilia timonae CCUG 45783.</title>
        <authorList>
            <consortium name="The Broad Institute Genome Sequencing Platform"/>
            <person name="Earl A."/>
            <person name="Ward D."/>
            <person name="Feldgarden M."/>
            <person name="Gevers D."/>
            <person name="Huys G."/>
            <person name="Walker B."/>
            <person name="Young S.K."/>
            <person name="Zeng Q."/>
            <person name="Gargeya S."/>
            <person name="Fitzgerald M."/>
            <person name="Haas B."/>
            <person name="Abouelleil A."/>
            <person name="Alvarado L."/>
            <person name="Arachchi H.M."/>
            <person name="Berlin A.M."/>
            <person name="Chapman S.B."/>
            <person name="Goldberg J."/>
            <person name="Griggs A."/>
            <person name="Gujja S."/>
            <person name="Hansen M."/>
            <person name="Howarth C."/>
            <person name="Imamovic A."/>
            <person name="Larimer J."/>
            <person name="McCowen C."/>
            <person name="Montmayeur A."/>
            <person name="Murphy C."/>
            <person name="Neiman D."/>
            <person name="Pearson M."/>
            <person name="Priest M."/>
            <person name="Roberts A."/>
            <person name="Saif S."/>
            <person name="Shea T."/>
            <person name="Sisk P."/>
            <person name="Sykes S."/>
            <person name="Wortman J."/>
            <person name="Nusbaum C."/>
            <person name="Birren B."/>
        </authorList>
    </citation>
    <scope>NUCLEOTIDE SEQUENCE [LARGE SCALE GENOMIC DNA]</scope>
    <source>
        <strain evidence="2 3">CCUG 45783</strain>
    </source>
</reference>
<evidence type="ECO:0000256" key="1">
    <source>
        <dbReference type="ARBA" id="ARBA00038414"/>
    </source>
</evidence>
<dbReference type="eggNOG" id="COG4126">
    <property type="taxonomic scope" value="Bacteria"/>
</dbReference>